<reference evidence="3 4" key="1">
    <citation type="submission" date="2019-03" db="EMBL/GenBank/DDBJ databases">
        <title>Sequencing the genomes of 1000 actinobacteria strains.</title>
        <authorList>
            <person name="Klenk H.-P."/>
        </authorList>
    </citation>
    <scope>NUCLEOTIDE SEQUENCE [LARGE SCALE GENOMIC DNA]</scope>
    <source>
        <strain evidence="3 4">DSM 44969</strain>
    </source>
</reference>
<dbReference type="RefSeq" id="WP_132424817.1">
    <property type="nucleotide sequence ID" value="NZ_SMFZ01000001.1"/>
</dbReference>
<comment type="similarity">
    <text evidence="1">Belongs to the AHA1 family.</text>
</comment>
<sequence length="197" mass="20951">MIDIIAELDAIRRRVHAPGDDLAVRLERRYPSDVEDVWDALTDPERIARWFLPVSGDLRVGGHFTTEGNADGEIRVCDRPSRLVLTWGGPDSVVTLDLAPDGDATVLTLEHAVPLAFVPDGSGALYVGPGWDGALLGLGAHVSGTTIGDPDSPEMLEFNGGSIPRWETAVRESGLATEEQIAASVVAATAQYTVVPS</sequence>
<name>A0A4R1I9G7_PSEEN</name>
<dbReference type="Pfam" id="PF08327">
    <property type="entry name" value="AHSA1"/>
    <property type="match status" value="1"/>
</dbReference>
<evidence type="ECO:0000259" key="2">
    <source>
        <dbReference type="Pfam" id="PF08327"/>
    </source>
</evidence>
<comment type="caution">
    <text evidence="3">The sequence shown here is derived from an EMBL/GenBank/DDBJ whole genome shotgun (WGS) entry which is preliminary data.</text>
</comment>
<gene>
    <name evidence="3" type="ORF">EV378_2737</name>
</gene>
<dbReference type="AlphaFoldDB" id="A0A4R1I9G7"/>
<dbReference type="InterPro" id="IPR023393">
    <property type="entry name" value="START-like_dom_sf"/>
</dbReference>
<protein>
    <submittedName>
        <fullName evidence="3">Uncharacterized protein YndB with AHSA1/START domain</fullName>
    </submittedName>
</protein>
<dbReference type="SUPFAM" id="SSF55961">
    <property type="entry name" value="Bet v1-like"/>
    <property type="match status" value="1"/>
</dbReference>
<feature type="domain" description="Activator of Hsp90 ATPase homologue 1/2-like C-terminal" evidence="2">
    <location>
        <begin position="34"/>
        <end position="139"/>
    </location>
</feature>
<accession>A0A4R1I9G7</accession>
<evidence type="ECO:0000313" key="4">
    <source>
        <dbReference type="Proteomes" id="UP000295560"/>
    </source>
</evidence>
<keyword evidence="4" id="KW-1185">Reference proteome</keyword>
<proteinExistence type="inferred from homology"/>
<organism evidence="3 4">
    <name type="scientific">Pseudonocardia endophytica</name>
    <dbReference type="NCBI Taxonomy" id="401976"/>
    <lineage>
        <taxon>Bacteria</taxon>
        <taxon>Bacillati</taxon>
        <taxon>Actinomycetota</taxon>
        <taxon>Actinomycetes</taxon>
        <taxon>Pseudonocardiales</taxon>
        <taxon>Pseudonocardiaceae</taxon>
        <taxon>Pseudonocardia</taxon>
    </lineage>
</organism>
<dbReference type="InterPro" id="IPR013538">
    <property type="entry name" value="ASHA1/2-like_C"/>
</dbReference>
<dbReference type="OrthoDB" id="8117292at2"/>
<dbReference type="CDD" id="cd08899">
    <property type="entry name" value="SRPBCC_CalC_Aha1-like_6"/>
    <property type="match status" value="1"/>
</dbReference>
<dbReference type="Proteomes" id="UP000295560">
    <property type="component" value="Unassembled WGS sequence"/>
</dbReference>
<dbReference type="Gene3D" id="3.30.530.20">
    <property type="match status" value="1"/>
</dbReference>
<dbReference type="EMBL" id="SMFZ01000001">
    <property type="protein sequence ID" value="TCK26892.1"/>
    <property type="molecule type" value="Genomic_DNA"/>
</dbReference>
<evidence type="ECO:0000256" key="1">
    <source>
        <dbReference type="ARBA" id="ARBA00006817"/>
    </source>
</evidence>
<evidence type="ECO:0000313" key="3">
    <source>
        <dbReference type="EMBL" id="TCK26892.1"/>
    </source>
</evidence>